<name>A0A7D9HAP4_PARCT</name>
<dbReference type="PANTHER" id="PTHR10773">
    <property type="entry name" value="DNA-DIRECTED RNA POLYMERASES I, II, AND III SUBUNIT RPABC2"/>
    <property type="match status" value="1"/>
</dbReference>
<proteinExistence type="predicted"/>
<keyword evidence="3" id="KW-1185">Reference proteome</keyword>
<feature type="region of interest" description="Disordered" evidence="1">
    <location>
        <begin position="23"/>
        <end position="134"/>
    </location>
</feature>
<gene>
    <name evidence="2" type="ORF">PACLA_8A036402</name>
</gene>
<evidence type="ECO:0000256" key="1">
    <source>
        <dbReference type="SAM" id="MobiDB-lite"/>
    </source>
</evidence>
<sequence length="677" mass="77351">MATTWRETETLDFLDVLSEITRDQVDREEVDSGNIVDEQTQQSSDSPEISEDDSAANDPDYICEPDQLPEPDDLSDDLPSVTELTELTHQPHNLISGDNQDDSVDDPAAVNKKPSKRQKVSKPDTWQQNLPKAQRLKGKSYTNLQGKEQKERVIGPPCSSGCCQKSSLRHCQSFTEEQRLWIFNKFWSMNTWAKRRLYIQTLVEKVNVKQRKAEHAGPSRRSSSFQYKLKLSDGSAKLVCKRFFASTFGMPARTIASWLKEPTQPLKKKSPKSGKTVPIAESDQTFLNEWLGKLPTVPSHYCRNTPSYQNKKFLEPDVTISGLHTEYKKAAAAAGKRVINVKTFNETFHNLNYSVFRPRKDQCDTCVGAKYGNRSEADYLAHIKNKDAARAEKTKDKENASTKKSVWTLDTQAVLICPKANASALYYKTKLQVHNLSFYNLQSHEGYCYVWDETEGNLSAEMFTHIQYQHFDDFLATHSEIKELTVWSDGCCYQNRNVTLGNAYLDLARKRGVKIIQKFLVVGHTQMEVDSMHAVIERKIPANVYTPRDYMVIMECARSRPSPYVVKSVHHNDVLQLDGSYFGSIRPGKKTGDPTVNQLRAIEYNPDATIRAKLSFSDDSEWIDLPQRIHIPDVPLTWIPVFQSRIPISSRKYNDLQSMKCVLPQWAHDFYNMLPHI</sequence>
<comment type="caution">
    <text evidence="2">The sequence shown here is derived from an EMBL/GenBank/DDBJ whole genome shotgun (WGS) entry which is preliminary data.</text>
</comment>
<dbReference type="Proteomes" id="UP001152795">
    <property type="component" value="Unassembled WGS sequence"/>
</dbReference>
<protein>
    <submittedName>
        <fullName evidence="2">Uncharacterized protein</fullName>
    </submittedName>
</protein>
<feature type="compositionally biased region" description="Acidic residues" evidence="1">
    <location>
        <begin position="48"/>
        <end position="76"/>
    </location>
</feature>
<dbReference type="PANTHER" id="PTHR10773:SF19">
    <property type="match status" value="1"/>
</dbReference>
<reference evidence="2" key="1">
    <citation type="submission" date="2020-04" db="EMBL/GenBank/DDBJ databases">
        <authorList>
            <person name="Alioto T."/>
            <person name="Alioto T."/>
            <person name="Gomez Garrido J."/>
        </authorList>
    </citation>
    <scope>NUCLEOTIDE SEQUENCE</scope>
    <source>
        <strain evidence="2">A484AB</strain>
    </source>
</reference>
<feature type="compositionally biased region" description="Polar residues" evidence="1">
    <location>
        <begin position="82"/>
        <end position="98"/>
    </location>
</feature>
<dbReference type="OrthoDB" id="8862904at2759"/>
<accession>A0A7D9HAP4</accession>
<dbReference type="EMBL" id="CACRXK020000038">
    <property type="protein sequence ID" value="CAB3977244.1"/>
    <property type="molecule type" value="Genomic_DNA"/>
</dbReference>
<organism evidence="2 3">
    <name type="scientific">Paramuricea clavata</name>
    <name type="common">Red gorgonian</name>
    <name type="synonym">Violescent sea-whip</name>
    <dbReference type="NCBI Taxonomy" id="317549"/>
    <lineage>
        <taxon>Eukaryota</taxon>
        <taxon>Metazoa</taxon>
        <taxon>Cnidaria</taxon>
        <taxon>Anthozoa</taxon>
        <taxon>Octocorallia</taxon>
        <taxon>Malacalcyonacea</taxon>
        <taxon>Plexauridae</taxon>
        <taxon>Paramuricea</taxon>
    </lineage>
</organism>
<dbReference type="AlphaFoldDB" id="A0A7D9HAP4"/>
<evidence type="ECO:0000313" key="3">
    <source>
        <dbReference type="Proteomes" id="UP001152795"/>
    </source>
</evidence>
<evidence type="ECO:0000313" key="2">
    <source>
        <dbReference type="EMBL" id="CAB3977244.1"/>
    </source>
</evidence>